<evidence type="ECO:0000313" key="11">
    <source>
        <dbReference type="EMBL" id="KHF41572.1"/>
    </source>
</evidence>
<evidence type="ECO:0000313" key="12">
    <source>
        <dbReference type="Proteomes" id="UP000030832"/>
    </source>
</evidence>
<dbReference type="InterPro" id="IPR011006">
    <property type="entry name" value="CheY-like_superfamily"/>
</dbReference>
<dbReference type="eggNOG" id="COG2207">
    <property type="taxonomic scope" value="Bacteria"/>
</dbReference>
<evidence type="ECO:0008006" key="13">
    <source>
        <dbReference type="Google" id="ProtNLM"/>
    </source>
</evidence>
<dbReference type="AlphaFoldDB" id="A0A0B0IL03"/>
<dbReference type="CDD" id="cd17536">
    <property type="entry name" value="REC_YesN-like"/>
    <property type="match status" value="1"/>
</dbReference>
<dbReference type="PROSITE" id="PS50110">
    <property type="entry name" value="RESPONSE_REGULATORY"/>
    <property type="match status" value="1"/>
</dbReference>
<protein>
    <recommendedName>
        <fullName evidence="13">AraC family transcriptional regulator</fullName>
    </recommendedName>
</protein>
<dbReference type="eggNOG" id="COG4753">
    <property type="taxonomic scope" value="Bacteria"/>
</dbReference>
<dbReference type="SMART" id="SM00448">
    <property type="entry name" value="REC"/>
    <property type="match status" value="1"/>
</dbReference>
<dbReference type="OrthoDB" id="342399at2"/>
<dbReference type="InterPro" id="IPR009057">
    <property type="entry name" value="Homeodomain-like_sf"/>
</dbReference>
<dbReference type="PANTHER" id="PTHR42713">
    <property type="entry name" value="HISTIDINE KINASE-RELATED"/>
    <property type="match status" value="1"/>
</dbReference>
<dbReference type="PROSITE" id="PS01124">
    <property type="entry name" value="HTH_ARAC_FAMILY_2"/>
    <property type="match status" value="1"/>
</dbReference>
<keyword evidence="5" id="KW-0805">Transcription regulation</keyword>
<comment type="subcellular location">
    <subcellularLocation>
        <location evidence="1">Cytoplasm</location>
    </subcellularLocation>
</comment>
<reference evidence="11 12" key="1">
    <citation type="submission" date="2014-09" db="EMBL/GenBank/DDBJ databases">
        <title>Genome sequencing and annotation of Bacillus Okhensis strain Kh10-101T.</title>
        <authorList>
            <person name="Prakash J.S."/>
        </authorList>
    </citation>
    <scope>NUCLEOTIDE SEQUENCE [LARGE SCALE GENOMIC DNA]</scope>
    <source>
        <strain evidence="12">Kh10-101T</strain>
    </source>
</reference>
<evidence type="ECO:0000259" key="9">
    <source>
        <dbReference type="PROSITE" id="PS01124"/>
    </source>
</evidence>
<dbReference type="PANTHER" id="PTHR42713:SF3">
    <property type="entry name" value="TRANSCRIPTIONAL REGULATORY PROTEIN HPTR"/>
    <property type="match status" value="1"/>
</dbReference>
<comment type="caution">
    <text evidence="11">The sequence shown here is derived from an EMBL/GenBank/DDBJ whole genome shotgun (WGS) entry which is preliminary data.</text>
</comment>
<dbReference type="PRINTS" id="PR00032">
    <property type="entry name" value="HTHARAC"/>
</dbReference>
<keyword evidence="3 8" id="KW-0597">Phosphoprotein</keyword>
<dbReference type="SUPFAM" id="SSF46689">
    <property type="entry name" value="Homeodomain-like"/>
    <property type="match status" value="2"/>
</dbReference>
<dbReference type="EMBL" id="JRJU01000002">
    <property type="protein sequence ID" value="KHF41572.1"/>
    <property type="molecule type" value="Genomic_DNA"/>
</dbReference>
<evidence type="ECO:0000256" key="2">
    <source>
        <dbReference type="ARBA" id="ARBA00022490"/>
    </source>
</evidence>
<feature type="domain" description="HTH araC/xylS-type" evidence="9">
    <location>
        <begin position="290"/>
        <end position="388"/>
    </location>
</feature>
<sequence length="389" mass="45246">MTYKVVLIDDETLILRSLTKIIDWQAFDCKVVGTANDGVEGISLIEEAKPEIVITDINMPEKNGLDLLREVQLLSHRPEVILLSGYNEFEYAREGLQNNAFDYILKPIDHEELEECLGKVIVKFKEDKKKHYEQRKYLIYEALTLGYDNEVTVNDQNKHAIATIELNKPSIIFEERLLDLVQKERGEDPTEIFFYKFESTRYVMVYTHPNRDVDLTSKVKGEIIELKETIDSLVKIALGKEVIGLQNLSTSFQETFKLLESASFLKMNLVSEQDIKKEYRSKYSPEAAMEKAKRYMQENFTKEIGIEAVCEEVLLSVSYFSVLFKEKTGVTFLEYLTKLRIEHACVLLKTTDLKTYEIANMVGYSDQRYFSQVFKKRLQMTPSQYRSKE</sequence>
<evidence type="ECO:0000256" key="6">
    <source>
        <dbReference type="ARBA" id="ARBA00023125"/>
    </source>
</evidence>
<evidence type="ECO:0000256" key="4">
    <source>
        <dbReference type="ARBA" id="ARBA00023012"/>
    </source>
</evidence>
<dbReference type="GO" id="GO:0043565">
    <property type="term" value="F:sequence-specific DNA binding"/>
    <property type="evidence" value="ECO:0007669"/>
    <property type="project" value="InterPro"/>
</dbReference>
<evidence type="ECO:0000256" key="8">
    <source>
        <dbReference type="PROSITE-ProRule" id="PRU00169"/>
    </source>
</evidence>
<dbReference type="Gene3D" id="3.40.50.2300">
    <property type="match status" value="1"/>
</dbReference>
<name>A0A0B0IL03_9BACI</name>
<dbReference type="STRING" id="333138.LQ50_02360"/>
<keyword evidence="2" id="KW-0963">Cytoplasm</keyword>
<evidence type="ECO:0000259" key="10">
    <source>
        <dbReference type="PROSITE" id="PS50110"/>
    </source>
</evidence>
<dbReference type="GO" id="GO:0005737">
    <property type="term" value="C:cytoplasm"/>
    <property type="evidence" value="ECO:0007669"/>
    <property type="project" value="UniProtKB-SubCell"/>
</dbReference>
<dbReference type="InterPro" id="IPR018060">
    <property type="entry name" value="HTH_AraC"/>
</dbReference>
<dbReference type="RefSeq" id="WP_034625632.1">
    <property type="nucleotide sequence ID" value="NZ_JRJU01000002.1"/>
</dbReference>
<dbReference type="Gene3D" id="1.10.10.60">
    <property type="entry name" value="Homeodomain-like"/>
    <property type="match status" value="2"/>
</dbReference>
<accession>A0A0B0IL03</accession>
<feature type="domain" description="Response regulatory" evidence="10">
    <location>
        <begin position="4"/>
        <end position="121"/>
    </location>
</feature>
<dbReference type="Proteomes" id="UP000030832">
    <property type="component" value="Unassembled WGS sequence"/>
</dbReference>
<dbReference type="Pfam" id="PF00072">
    <property type="entry name" value="Response_reg"/>
    <property type="match status" value="1"/>
</dbReference>
<dbReference type="SUPFAM" id="SSF52172">
    <property type="entry name" value="CheY-like"/>
    <property type="match status" value="1"/>
</dbReference>
<dbReference type="InterPro" id="IPR051552">
    <property type="entry name" value="HptR"/>
</dbReference>
<keyword evidence="12" id="KW-1185">Reference proteome</keyword>
<organism evidence="11 12">
    <name type="scientific">Halalkalibacter okhensis</name>
    <dbReference type="NCBI Taxonomy" id="333138"/>
    <lineage>
        <taxon>Bacteria</taxon>
        <taxon>Bacillati</taxon>
        <taxon>Bacillota</taxon>
        <taxon>Bacilli</taxon>
        <taxon>Bacillales</taxon>
        <taxon>Bacillaceae</taxon>
        <taxon>Halalkalibacter</taxon>
    </lineage>
</organism>
<dbReference type="InterPro" id="IPR020449">
    <property type="entry name" value="Tscrpt_reg_AraC-type_HTH"/>
</dbReference>
<evidence type="ECO:0000256" key="1">
    <source>
        <dbReference type="ARBA" id="ARBA00004496"/>
    </source>
</evidence>
<dbReference type="SMART" id="SM00342">
    <property type="entry name" value="HTH_ARAC"/>
    <property type="match status" value="1"/>
</dbReference>
<dbReference type="Pfam" id="PF12833">
    <property type="entry name" value="HTH_18"/>
    <property type="match status" value="1"/>
</dbReference>
<keyword evidence="4" id="KW-0902">Two-component regulatory system</keyword>
<evidence type="ECO:0000256" key="5">
    <source>
        <dbReference type="ARBA" id="ARBA00023015"/>
    </source>
</evidence>
<feature type="modified residue" description="4-aspartylphosphate" evidence="8">
    <location>
        <position position="56"/>
    </location>
</feature>
<dbReference type="GO" id="GO:0000160">
    <property type="term" value="P:phosphorelay signal transduction system"/>
    <property type="evidence" value="ECO:0007669"/>
    <property type="project" value="UniProtKB-KW"/>
</dbReference>
<keyword evidence="7" id="KW-0804">Transcription</keyword>
<dbReference type="InterPro" id="IPR001789">
    <property type="entry name" value="Sig_transdc_resp-reg_receiver"/>
</dbReference>
<evidence type="ECO:0000256" key="7">
    <source>
        <dbReference type="ARBA" id="ARBA00023163"/>
    </source>
</evidence>
<keyword evidence="6" id="KW-0238">DNA-binding</keyword>
<evidence type="ECO:0000256" key="3">
    <source>
        <dbReference type="ARBA" id="ARBA00022553"/>
    </source>
</evidence>
<dbReference type="GO" id="GO:0003700">
    <property type="term" value="F:DNA-binding transcription factor activity"/>
    <property type="evidence" value="ECO:0007669"/>
    <property type="project" value="InterPro"/>
</dbReference>
<gene>
    <name evidence="11" type="ORF">LQ50_02360</name>
</gene>
<proteinExistence type="predicted"/>